<reference evidence="2 3" key="1">
    <citation type="submission" date="2024-07" db="EMBL/GenBank/DDBJ databases">
        <title>Section-level genome sequencing and comparative genomics of Aspergillus sections Usti and Cavernicolus.</title>
        <authorList>
            <consortium name="Lawrence Berkeley National Laboratory"/>
            <person name="Nybo J.L."/>
            <person name="Vesth T.C."/>
            <person name="Theobald S."/>
            <person name="Frisvad J.C."/>
            <person name="Larsen T.O."/>
            <person name="Kjaerboelling I."/>
            <person name="Rothschild-Mancinelli K."/>
            <person name="Lyhne E.K."/>
            <person name="Kogle M.E."/>
            <person name="Barry K."/>
            <person name="Clum A."/>
            <person name="Na H."/>
            <person name="Ledsgaard L."/>
            <person name="Lin J."/>
            <person name="Lipzen A."/>
            <person name="Kuo A."/>
            <person name="Riley R."/>
            <person name="Mondo S."/>
            <person name="LaButti K."/>
            <person name="Haridas S."/>
            <person name="Pangalinan J."/>
            <person name="Salamov A.A."/>
            <person name="Simmons B.A."/>
            <person name="Magnuson J.K."/>
            <person name="Chen J."/>
            <person name="Drula E."/>
            <person name="Henrissat B."/>
            <person name="Wiebenga A."/>
            <person name="Lubbers R.J."/>
            <person name="Gomes A.C."/>
            <person name="Macurrencykelacurrency M.R."/>
            <person name="Stajich J."/>
            <person name="Grigoriev I.V."/>
            <person name="Mortensen U.H."/>
            <person name="De vries R.P."/>
            <person name="Baker S.E."/>
            <person name="Andersen M.R."/>
        </authorList>
    </citation>
    <scope>NUCLEOTIDE SEQUENCE [LARGE SCALE GENOMIC DNA]</scope>
    <source>
        <strain evidence="2 3">CBS 756.74</strain>
    </source>
</reference>
<proteinExistence type="predicted"/>
<sequence length="145" mass="16178">MRSFPSAGVLTTETRLMWLAVGSVAVWVVEPRSSDRGGGRFRPEVVALPTSRVKSPQVPEGSSSSTDNKDRKCELQFVENVLHNLYLRSTPGLFNSEEINSMPNSNFISLVIGRPDSFSISFQLPKALFRCYSQTYSLEKSKMVN</sequence>
<accession>A0ABR4KLN6</accession>
<comment type="caution">
    <text evidence="2">The sequence shown here is derived from an EMBL/GenBank/DDBJ whole genome shotgun (WGS) entry which is preliminary data.</text>
</comment>
<organism evidence="2 3">
    <name type="scientific">Aspergillus pseudodeflectus</name>
    <dbReference type="NCBI Taxonomy" id="176178"/>
    <lineage>
        <taxon>Eukaryota</taxon>
        <taxon>Fungi</taxon>
        <taxon>Dikarya</taxon>
        <taxon>Ascomycota</taxon>
        <taxon>Pezizomycotina</taxon>
        <taxon>Eurotiomycetes</taxon>
        <taxon>Eurotiomycetidae</taxon>
        <taxon>Eurotiales</taxon>
        <taxon>Aspergillaceae</taxon>
        <taxon>Aspergillus</taxon>
        <taxon>Aspergillus subgen. Nidulantes</taxon>
    </lineage>
</organism>
<feature type="non-terminal residue" evidence="2">
    <location>
        <position position="145"/>
    </location>
</feature>
<dbReference type="EMBL" id="JBFXLR010000016">
    <property type="protein sequence ID" value="KAL2852162.1"/>
    <property type="molecule type" value="Genomic_DNA"/>
</dbReference>
<protein>
    <submittedName>
        <fullName evidence="2">Uncharacterized protein</fullName>
    </submittedName>
</protein>
<feature type="region of interest" description="Disordered" evidence="1">
    <location>
        <begin position="33"/>
        <end position="71"/>
    </location>
</feature>
<keyword evidence="3" id="KW-1185">Reference proteome</keyword>
<evidence type="ECO:0000313" key="3">
    <source>
        <dbReference type="Proteomes" id="UP001610444"/>
    </source>
</evidence>
<gene>
    <name evidence="2" type="ORF">BJX68DRAFT_234893</name>
</gene>
<dbReference type="RefSeq" id="XP_070900165.1">
    <property type="nucleotide sequence ID" value="XM_071039811.1"/>
</dbReference>
<dbReference type="Proteomes" id="UP001610444">
    <property type="component" value="Unassembled WGS sequence"/>
</dbReference>
<dbReference type="GeneID" id="98154975"/>
<evidence type="ECO:0000256" key="1">
    <source>
        <dbReference type="SAM" id="MobiDB-lite"/>
    </source>
</evidence>
<feature type="compositionally biased region" description="Basic and acidic residues" evidence="1">
    <location>
        <begin position="33"/>
        <end position="43"/>
    </location>
</feature>
<name>A0ABR4KLN6_9EURO</name>
<evidence type="ECO:0000313" key="2">
    <source>
        <dbReference type="EMBL" id="KAL2852162.1"/>
    </source>
</evidence>